<comment type="caution">
    <text evidence="3">The sequence shown here is derived from an EMBL/GenBank/DDBJ whole genome shotgun (WGS) entry which is preliminary data.</text>
</comment>
<dbReference type="GO" id="GO:0007165">
    <property type="term" value="P:signal transduction"/>
    <property type="evidence" value="ECO:0007669"/>
    <property type="project" value="InterPro"/>
</dbReference>
<feature type="domain" description="TIR" evidence="2">
    <location>
        <begin position="16"/>
        <end position="151"/>
    </location>
</feature>
<proteinExistence type="predicted"/>
<dbReference type="SMART" id="SM00255">
    <property type="entry name" value="TIR"/>
    <property type="match status" value="1"/>
</dbReference>
<dbReference type="FunFam" id="3.40.50.10140:FF:000007">
    <property type="entry name" value="Disease resistance protein (TIR-NBS-LRR class)"/>
    <property type="match status" value="1"/>
</dbReference>
<protein>
    <recommendedName>
        <fullName evidence="2">TIR domain-containing protein</fullName>
    </recommendedName>
</protein>
<dbReference type="Gene3D" id="3.40.50.10140">
    <property type="entry name" value="Toll/interleukin-1 receptor homology (TIR) domain"/>
    <property type="match status" value="1"/>
</dbReference>
<evidence type="ECO:0000256" key="1">
    <source>
        <dbReference type="ARBA" id="ARBA00023027"/>
    </source>
</evidence>
<evidence type="ECO:0000313" key="4">
    <source>
        <dbReference type="Proteomes" id="UP001281410"/>
    </source>
</evidence>
<dbReference type="Pfam" id="PF01582">
    <property type="entry name" value="TIR"/>
    <property type="match status" value="1"/>
</dbReference>
<organism evidence="3 4">
    <name type="scientific">Dipteronia sinensis</name>
    <dbReference type="NCBI Taxonomy" id="43782"/>
    <lineage>
        <taxon>Eukaryota</taxon>
        <taxon>Viridiplantae</taxon>
        <taxon>Streptophyta</taxon>
        <taxon>Embryophyta</taxon>
        <taxon>Tracheophyta</taxon>
        <taxon>Spermatophyta</taxon>
        <taxon>Magnoliopsida</taxon>
        <taxon>eudicotyledons</taxon>
        <taxon>Gunneridae</taxon>
        <taxon>Pentapetalae</taxon>
        <taxon>rosids</taxon>
        <taxon>malvids</taxon>
        <taxon>Sapindales</taxon>
        <taxon>Sapindaceae</taxon>
        <taxon>Hippocastanoideae</taxon>
        <taxon>Acereae</taxon>
        <taxon>Dipteronia</taxon>
    </lineage>
</organism>
<name>A0AAE0A5F3_9ROSI</name>
<accession>A0AAE0A5F3</accession>
<dbReference type="PROSITE" id="PS50104">
    <property type="entry name" value="TIR"/>
    <property type="match status" value="1"/>
</dbReference>
<dbReference type="PANTHER" id="PTHR32009:SF155">
    <property type="entry name" value="DISEASE RESISTANCE PROTEIN (TIR-NBS-LRR CLASS)"/>
    <property type="match status" value="1"/>
</dbReference>
<gene>
    <name evidence="3" type="ORF">Dsin_018513</name>
</gene>
<keyword evidence="1" id="KW-0520">NAD</keyword>
<reference evidence="3" key="1">
    <citation type="journal article" date="2023" name="Plant J.">
        <title>Genome sequences and population genomics provide insights into the demographic history, inbreeding, and mutation load of two 'living fossil' tree species of Dipteronia.</title>
        <authorList>
            <person name="Feng Y."/>
            <person name="Comes H.P."/>
            <person name="Chen J."/>
            <person name="Zhu S."/>
            <person name="Lu R."/>
            <person name="Zhang X."/>
            <person name="Li P."/>
            <person name="Qiu J."/>
            <person name="Olsen K.M."/>
            <person name="Qiu Y."/>
        </authorList>
    </citation>
    <scope>NUCLEOTIDE SEQUENCE</scope>
    <source>
        <strain evidence="3">NBL</strain>
    </source>
</reference>
<dbReference type="InterPro" id="IPR000157">
    <property type="entry name" value="TIR_dom"/>
</dbReference>
<dbReference type="EMBL" id="JANJYJ010000006">
    <property type="protein sequence ID" value="KAK3204467.1"/>
    <property type="molecule type" value="Genomic_DNA"/>
</dbReference>
<evidence type="ECO:0000313" key="3">
    <source>
        <dbReference type="EMBL" id="KAK3204467.1"/>
    </source>
</evidence>
<sequence length="162" mass="18359">MGASQSACSSTTNSGRKYDVFISFRGEDIRHKFKSHLSDALSRQQIEFFDDDFLARGDEIWPTLSRTIENSNISVVVFSKHYATSKWCLRELVKILECKKTHGQIVIPVFYHVNPSVVGKKMGSFGDAILNHENVSQEEKQMWGAALTEASNLSRWNSSVIR</sequence>
<dbReference type="InterPro" id="IPR035897">
    <property type="entry name" value="Toll_tir_struct_dom_sf"/>
</dbReference>
<dbReference type="PANTHER" id="PTHR32009">
    <property type="entry name" value="TMV RESISTANCE PROTEIN N-LIKE"/>
    <property type="match status" value="1"/>
</dbReference>
<dbReference type="SUPFAM" id="SSF52200">
    <property type="entry name" value="Toll/Interleukin receptor TIR domain"/>
    <property type="match status" value="1"/>
</dbReference>
<evidence type="ECO:0000259" key="2">
    <source>
        <dbReference type="PROSITE" id="PS50104"/>
    </source>
</evidence>
<keyword evidence="4" id="KW-1185">Reference proteome</keyword>
<dbReference type="Proteomes" id="UP001281410">
    <property type="component" value="Unassembled WGS sequence"/>
</dbReference>
<dbReference type="AlphaFoldDB" id="A0AAE0A5F3"/>